<sequence>MYSGYTEHVEELILTKDQVLKMQSAQYAIYEKGFKDTNTTVKKVADALAGIGSILGLVFFKSTPVGVATGVVGILASMIPSTKEIVDTYVKDGHYHMSYLVNFFESNPNARLIKVTLPFIQFNYDGPIRFVAGQGIITGYKPQNGDWVTTS</sequence>
<evidence type="ECO:0000313" key="1">
    <source>
        <dbReference type="EMBL" id="MBD8498067.1"/>
    </source>
</evidence>
<dbReference type="Proteomes" id="UP000634529">
    <property type="component" value="Unassembled WGS sequence"/>
</dbReference>
<gene>
    <name evidence="1" type="ORF">IFO66_07070</name>
</gene>
<dbReference type="EMBL" id="JACYTN010000003">
    <property type="protein sequence ID" value="MBD8498067.1"/>
    <property type="molecule type" value="Genomic_DNA"/>
</dbReference>
<accession>A0ABR9AXZ2</accession>
<name>A0ABR9AXZ2_9BACL</name>
<reference evidence="1 2" key="1">
    <citation type="submission" date="2020-09" db="EMBL/GenBank/DDBJ databases">
        <title>Paenibacillus sp. CAU 1523 isolated from sand of Haeundae Beach.</title>
        <authorList>
            <person name="Kim W."/>
        </authorList>
    </citation>
    <scope>NUCLEOTIDE SEQUENCE [LARGE SCALE GENOMIC DNA]</scope>
    <source>
        <strain evidence="1 2">CAU 1523</strain>
    </source>
</reference>
<proteinExistence type="predicted"/>
<comment type="caution">
    <text evidence="1">The sequence shown here is derived from an EMBL/GenBank/DDBJ whole genome shotgun (WGS) entry which is preliminary data.</text>
</comment>
<evidence type="ECO:0000313" key="2">
    <source>
        <dbReference type="Proteomes" id="UP000634529"/>
    </source>
</evidence>
<protein>
    <submittedName>
        <fullName evidence="1">Uncharacterized protein</fullName>
    </submittedName>
</protein>
<organism evidence="1 2">
    <name type="scientific">Paenibacillus arenosi</name>
    <dbReference type="NCBI Taxonomy" id="2774142"/>
    <lineage>
        <taxon>Bacteria</taxon>
        <taxon>Bacillati</taxon>
        <taxon>Bacillota</taxon>
        <taxon>Bacilli</taxon>
        <taxon>Bacillales</taxon>
        <taxon>Paenibacillaceae</taxon>
        <taxon>Paenibacillus</taxon>
    </lineage>
</organism>
<keyword evidence="2" id="KW-1185">Reference proteome</keyword>
<dbReference type="RefSeq" id="WP_192024460.1">
    <property type="nucleotide sequence ID" value="NZ_JACYTN010000003.1"/>
</dbReference>